<evidence type="ECO:0000313" key="1">
    <source>
        <dbReference type="EMBL" id="OBZ66637.1"/>
    </source>
</evidence>
<comment type="caution">
    <text evidence="1">The sequence shown here is derived from an EMBL/GenBank/DDBJ whole genome shotgun (WGS) entry which is preliminary data.</text>
</comment>
<evidence type="ECO:0000313" key="2">
    <source>
        <dbReference type="Proteomes" id="UP000092993"/>
    </source>
</evidence>
<dbReference type="AlphaFoldDB" id="A0A1C7LRD2"/>
<proteinExistence type="predicted"/>
<keyword evidence="2" id="KW-1185">Reference proteome</keyword>
<name>A0A1C7LRD2_GRIFR</name>
<dbReference type="EMBL" id="LUGG01000029">
    <property type="protein sequence ID" value="OBZ66637.1"/>
    <property type="molecule type" value="Genomic_DNA"/>
</dbReference>
<protein>
    <submittedName>
        <fullName evidence="1">Uncharacterized protein</fullName>
    </submittedName>
</protein>
<sequence>MRAALFPDAIQPLLDLHSLTSITLELFNVGLSLAVSDVDVMAKSWPHLARFSFGGSISTPTLPEVTILIAFAELFPALKELTLHLDVTIVPSGNSIPILSHGLQKLQIGCYDIPKPVLLAQFIDSIFPYIATDSSPWLAGSWEKVLGFVQQFQLNVGLHATTFTLAVEICVARHI</sequence>
<organism evidence="1 2">
    <name type="scientific">Grifola frondosa</name>
    <name type="common">Maitake</name>
    <name type="synonym">Polyporus frondosus</name>
    <dbReference type="NCBI Taxonomy" id="5627"/>
    <lineage>
        <taxon>Eukaryota</taxon>
        <taxon>Fungi</taxon>
        <taxon>Dikarya</taxon>
        <taxon>Basidiomycota</taxon>
        <taxon>Agaricomycotina</taxon>
        <taxon>Agaricomycetes</taxon>
        <taxon>Polyporales</taxon>
        <taxon>Grifolaceae</taxon>
        <taxon>Grifola</taxon>
    </lineage>
</organism>
<gene>
    <name evidence="1" type="ORF">A0H81_13398</name>
</gene>
<dbReference type="Proteomes" id="UP000092993">
    <property type="component" value="Unassembled WGS sequence"/>
</dbReference>
<accession>A0A1C7LRD2</accession>
<reference evidence="1 2" key="1">
    <citation type="submission" date="2016-03" db="EMBL/GenBank/DDBJ databases">
        <title>Whole genome sequencing of Grifola frondosa 9006-11.</title>
        <authorList>
            <person name="Min B."/>
            <person name="Park H."/>
            <person name="Kim J.-G."/>
            <person name="Cho H."/>
            <person name="Oh Y.-L."/>
            <person name="Kong W.-S."/>
            <person name="Choi I.-G."/>
        </authorList>
    </citation>
    <scope>NUCLEOTIDE SEQUENCE [LARGE SCALE GENOMIC DNA]</scope>
    <source>
        <strain evidence="1 2">9006-11</strain>
    </source>
</reference>
<dbReference type="OrthoDB" id="3543113at2759"/>